<dbReference type="OrthoDB" id="10261556at2759"/>
<keyword evidence="4" id="KW-1185">Reference proteome</keyword>
<dbReference type="PANTHER" id="PTHR47765">
    <property type="entry name" value="3'-5' EXONUCLEASE DOMAIN-CONTAINING PROTEIN"/>
    <property type="match status" value="1"/>
</dbReference>
<sequence>MSRGAAGSVDTLSDSFRPSGLSCAMSEDSEDKKDPMDEGLLSSFQEKAVRDLAWLIFAQPLLTEATGLQLLAESQNSTQQTLAWLRQLDADPADFLAELASQANVRRLGFYAAALTEYWLRHGPAWGTSSLLSSVPLTTSTGPNGKQLTAGQLKFVCRLEDSLLHVESSLKFFVDAIPVGAGLDTERPSLSRFVGPFLHENFAWRLEEAKRKLRCTQSTAVHAYLQEQLGELPVRSTYFLKGFIFRPLCDFRPAKPWSTPAELNGSCPLGWFTSSLEELSEKLSLSPGGGGGALPRVAVLPKLFWLGPAEARGDPPAIPGCGLSGQEVAIPVEPWDVVRKQVEEHFEKFENALLLCELVPVTLPTSEGDDTKEVVVWRERSRGFFLPPTWDPQALLTEGPTGRKSSSDGRVASKLEGECLDGFGDVRGRFSDRFADIPRSVPPDLRDVEIRCGPVQLPLESPLGRPLKAEDLAAFSMLEAGRSAEHPGAVADLQSQLDGTGWGSNKAARRVLLRAALRAAETALPGTACRLICSALLQLSAVGLKTAGHVVLELLWRESPVPVPDTDLLQQLDHAGVLGSQCARLVLRCLSRFGAQPLKVPVDAAADHLELALASGDRARAMALVEMLAAGGSLQRACDPEGDLTEPLGAPLAAAAELAAASPADVAALEQLCSCVPVLCSLIVERLTSTSQHRLARRFSLPALALGRRLQPSPEELPSADANLPPLSLPSAVRFQLVVDSAELGEVLQKAQAAGGVVAVDAEWRPFGRRWVSADSNDDAEGSTSPSAVSTTDASAPAVTDRLMHIQLLQLAWPDVVFVLDLPALLGQSTCQEQLRLLFSRLSGQEPGGPLLAGYGLEGDLRRLADTCPEIVQGMGSYRGLELSRLESSAGSQSTARGLAGLCAQVLHRSLDKTWQRSDWALRPLRSAQLRYAALDAWILLPLTRRLLQTCNGNKGRHNHSSNRDDGSTGNGQASGNSNSNNAELSNSGYPDNSRDGTLKGCSGQVKSEGSASGLADLVAADAVISQDAAAAAAEGFEPLDRHGASEVLAQLRRLGATQQDARLVLASEAEEAVCSGRAVSCKTLACVLPEVREVVPAVGSTSTQHSLRCMLCVLPTGLEADLALMPASDGKAASLAVPAAQTPRLASADELRRHFGQPRGSVGPVGPAVALPGASLVLEESLLRSELLCCGGGAPGWHLLVQPGFLKSRLGALSGSFVAASGASPSSAADD</sequence>
<dbReference type="Gene3D" id="3.90.960.10">
    <property type="entry name" value="YbaK/aminoacyl-tRNA synthetase-associated domain"/>
    <property type="match status" value="1"/>
</dbReference>
<comment type="caution">
    <text evidence="3">The sequence shown here is derived from an EMBL/GenBank/DDBJ whole genome shotgun (WGS) entry which is preliminary data.</text>
</comment>
<dbReference type="Proteomes" id="UP000654075">
    <property type="component" value="Unassembled WGS sequence"/>
</dbReference>
<feature type="region of interest" description="Disordered" evidence="1">
    <location>
        <begin position="773"/>
        <end position="793"/>
    </location>
</feature>
<gene>
    <name evidence="3" type="ORF">PGLA1383_LOCUS54717</name>
</gene>
<dbReference type="CDD" id="cd04332">
    <property type="entry name" value="YbaK_like"/>
    <property type="match status" value="1"/>
</dbReference>
<dbReference type="SMART" id="SM00474">
    <property type="entry name" value="35EXOc"/>
    <property type="match status" value="1"/>
</dbReference>
<feature type="region of interest" description="Disordered" evidence="1">
    <location>
        <begin position="1"/>
        <end position="37"/>
    </location>
</feature>
<accession>A0A813HQL2</accession>
<dbReference type="GO" id="GO:0002161">
    <property type="term" value="F:aminoacyl-tRNA deacylase activity"/>
    <property type="evidence" value="ECO:0007669"/>
    <property type="project" value="InterPro"/>
</dbReference>
<organism evidence="3 4">
    <name type="scientific">Polarella glacialis</name>
    <name type="common">Dinoflagellate</name>
    <dbReference type="NCBI Taxonomy" id="89957"/>
    <lineage>
        <taxon>Eukaryota</taxon>
        <taxon>Sar</taxon>
        <taxon>Alveolata</taxon>
        <taxon>Dinophyceae</taxon>
        <taxon>Suessiales</taxon>
        <taxon>Suessiaceae</taxon>
        <taxon>Polarella</taxon>
    </lineage>
</organism>
<dbReference type="InterPro" id="IPR036397">
    <property type="entry name" value="RNaseH_sf"/>
</dbReference>
<dbReference type="Pfam" id="PF04073">
    <property type="entry name" value="tRNA_edit"/>
    <property type="match status" value="1"/>
</dbReference>
<feature type="domain" description="3'-5' exonuclease" evidence="2">
    <location>
        <begin position="735"/>
        <end position="952"/>
    </location>
</feature>
<dbReference type="PANTHER" id="PTHR47765:SF2">
    <property type="entry name" value="EXONUCLEASE MUT-7 HOMOLOG"/>
    <property type="match status" value="1"/>
</dbReference>
<dbReference type="InterPro" id="IPR052408">
    <property type="entry name" value="Exonuclease_MUT-7-like"/>
</dbReference>
<dbReference type="Pfam" id="PF08907">
    <property type="entry name" value="DUF1853"/>
    <property type="match status" value="1"/>
</dbReference>
<dbReference type="InterPro" id="IPR015003">
    <property type="entry name" value="DUF1853"/>
</dbReference>
<dbReference type="SUPFAM" id="SSF55826">
    <property type="entry name" value="YbaK/ProRS associated domain"/>
    <property type="match status" value="1"/>
</dbReference>
<dbReference type="InterPro" id="IPR012337">
    <property type="entry name" value="RNaseH-like_sf"/>
</dbReference>
<feature type="compositionally biased region" description="Low complexity" evidence="1">
    <location>
        <begin position="971"/>
        <end position="989"/>
    </location>
</feature>
<name>A0A813HQL2_POLGL</name>
<evidence type="ECO:0000259" key="2">
    <source>
        <dbReference type="SMART" id="SM00474"/>
    </source>
</evidence>
<dbReference type="InterPro" id="IPR002562">
    <property type="entry name" value="3'-5'_exonuclease_dom"/>
</dbReference>
<proteinExistence type="predicted"/>
<dbReference type="GO" id="GO:0003676">
    <property type="term" value="F:nucleic acid binding"/>
    <property type="evidence" value="ECO:0007669"/>
    <property type="project" value="InterPro"/>
</dbReference>
<reference evidence="3" key="1">
    <citation type="submission" date="2021-02" db="EMBL/GenBank/DDBJ databases">
        <authorList>
            <person name="Dougan E. K."/>
            <person name="Rhodes N."/>
            <person name="Thang M."/>
            <person name="Chan C."/>
        </authorList>
    </citation>
    <scope>NUCLEOTIDE SEQUENCE</scope>
</reference>
<feature type="compositionally biased region" description="Polar residues" evidence="1">
    <location>
        <begin position="782"/>
        <end position="793"/>
    </location>
</feature>
<protein>
    <recommendedName>
        <fullName evidence="2">3'-5' exonuclease domain-containing protein</fullName>
    </recommendedName>
</protein>
<evidence type="ECO:0000256" key="1">
    <source>
        <dbReference type="SAM" id="MobiDB-lite"/>
    </source>
</evidence>
<dbReference type="SUPFAM" id="SSF53098">
    <property type="entry name" value="Ribonuclease H-like"/>
    <property type="match status" value="1"/>
</dbReference>
<evidence type="ECO:0000313" key="3">
    <source>
        <dbReference type="EMBL" id="CAE8639704.1"/>
    </source>
</evidence>
<dbReference type="GO" id="GO:0008408">
    <property type="term" value="F:3'-5' exonuclease activity"/>
    <property type="evidence" value="ECO:0007669"/>
    <property type="project" value="InterPro"/>
</dbReference>
<feature type="region of interest" description="Disordered" evidence="1">
    <location>
        <begin position="952"/>
        <end position="1005"/>
    </location>
</feature>
<dbReference type="Gene3D" id="3.30.420.10">
    <property type="entry name" value="Ribonuclease H-like superfamily/Ribonuclease H"/>
    <property type="match status" value="1"/>
</dbReference>
<dbReference type="EMBL" id="CAJNNV010032348">
    <property type="protein sequence ID" value="CAE8639704.1"/>
    <property type="molecule type" value="Genomic_DNA"/>
</dbReference>
<evidence type="ECO:0000313" key="4">
    <source>
        <dbReference type="Proteomes" id="UP000654075"/>
    </source>
</evidence>
<dbReference type="Pfam" id="PF01612">
    <property type="entry name" value="DNA_pol_A_exo1"/>
    <property type="match status" value="1"/>
</dbReference>
<dbReference type="InterPro" id="IPR036754">
    <property type="entry name" value="YbaK/aa-tRNA-synt-asso_dom_sf"/>
</dbReference>
<dbReference type="InterPro" id="IPR007214">
    <property type="entry name" value="YbaK/aa-tRNA-synth-assoc-dom"/>
</dbReference>
<dbReference type="AlphaFoldDB" id="A0A813HQL2"/>
<dbReference type="OMA" id="MWIEVIL"/>